<evidence type="ECO:0000313" key="11">
    <source>
        <dbReference type="Proteomes" id="UP000014760"/>
    </source>
</evidence>
<dbReference type="HOGENOM" id="CLU_252529_0_0_1"/>
<evidence type="ECO:0000256" key="1">
    <source>
        <dbReference type="ARBA" id="ARBA00004123"/>
    </source>
</evidence>
<dbReference type="EnsemblMetazoa" id="CapteT205629">
    <property type="protein sequence ID" value="CapteP205629"/>
    <property type="gene ID" value="CapteG205629"/>
</dbReference>
<keyword evidence="3" id="KW-0677">Repeat</keyword>
<dbReference type="InterPro" id="IPR050589">
    <property type="entry name" value="Ikaros_C2H2-ZF"/>
</dbReference>
<feature type="region of interest" description="Disordered" evidence="7">
    <location>
        <begin position="520"/>
        <end position="547"/>
    </location>
</feature>
<keyword evidence="6" id="KW-0539">Nucleus</keyword>
<comment type="subcellular location">
    <subcellularLocation>
        <location evidence="1">Nucleus</location>
    </subcellularLocation>
</comment>
<feature type="compositionally biased region" description="Basic and acidic residues" evidence="7">
    <location>
        <begin position="925"/>
        <end position="945"/>
    </location>
</feature>
<dbReference type="EMBL" id="AMQN01015645">
    <property type="status" value="NOT_ANNOTATED_CDS"/>
    <property type="molecule type" value="Genomic_DNA"/>
</dbReference>
<evidence type="ECO:0000313" key="9">
    <source>
        <dbReference type="EMBL" id="ELT87849.1"/>
    </source>
</evidence>
<feature type="compositionally biased region" description="Basic and acidic residues" evidence="7">
    <location>
        <begin position="532"/>
        <end position="541"/>
    </location>
</feature>
<dbReference type="GO" id="GO:0008270">
    <property type="term" value="F:zinc ion binding"/>
    <property type="evidence" value="ECO:0007669"/>
    <property type="project" value="UniProtKB-KW"/>
</dbReference>
<reference evidence="9 11" key="2">
    <citation type="journal article" date="2013" name="Nature">
        <title>Insights into bilaterian evolution from three spiralian genomes.</title>
        <authorList>
            <person name="Simakov O."/>
            <person name="Marletaz F."/>
            <person name="Cho S.J."/>
            <person name="Edsinger-Gonzales E."/>
            <person name="Havlak P."/>
            <person name="Hellsten U."/>
            <person name="Kuo D.H."/>
            <person name="Larsson T."/>
            <person name="Lv J."/>
            <person name="Arendt D."/>
            <person name="Savage R."/>
            <person name="Osoegawa K."/>
            <person name="de Jong P."/>
            <person name="Grimwood J."/>
            <person name="Chapman J.A."/>
            <person name="Shapiro H."/>
            <person name="Aerts A."/>
            <person name="Otillar R.P."/>
            <person name="Terry A.Y."/>
            <person name="Boore J.L."/>
            <person name="Grigoriev I.V."/>
            <person name="Lindberg D.R."/>
            <person name="Seaver E.C."/>
            <person name="Weisblat D.A."/>
            <person name="Putnam N.H."/>
            <person name="Rokhsar D.S."/>
        </authorList>
    </citation>
    <scope>NUCLEOTIDE SEQUENCE</scope>
    <source>
        <strain evidence="9 11">I ESC-2004</strain>
    </source>
</reference>
<keyword evidence="2" id="KW-0479">Metal-binding</keyword>
<feature type="domain" description="C2H2-type" evidence="8">
    <location>
        <begin position="802"/>
        <end position="823"/>
    </location>
</feature>
<keyword evidence="4" id="KW-0863">Zinc-finger</keyword>
<sequence>MGIGVQKSTEISYGLGSLDKYLLKIWPYYYEYISQVGSPIEGVGGDGAIFPAKTTLVATPKDLRQHHAAEEEASLEAKENCGLKRNVVKKTNPPIETETKVLLQIIDSSLLESGIADNNDKNEDSHRTLYAEDDEVHKKNSSTGSKYSSGQSVLDSSVELSDHYLQESLAKDNRKFDIESERVSPDLPLISGHSDEEIETDGGCQKQVLRERILKNTRPYKDAEAKEKIVFTERQRISAKHQKKIYKYTAPKNGPSNGETQRFIPGGDNIRQEANKFLHEETPATAVTKVLNVEELEDEDSVLLTEKTKNVPNGVSESISDENCEALVDILMDSSRESQNRVKESLEISTVQKSKKMIKMLTMSDNASHIEIVERKRSASRPASLSKCKPCKVVLVDIIKCLEASLTQKVQTWEEETSSILTRLHIHQSSPSFSAEPPSKKAKQSLAKMDHEKQYLNCIEDQSNLEVKSFSLKTTFLKKWEIIESDLVAIALSLDKDKEIARSNQISVLKLARETVEPPKHLLGIDPASNSSKDKGPKESKYSAADSDQATVLKTTAVVEPPKDLVTMVPALDSSKDKEPWKSKEPAADSDQATVQKAMAVVAPPKDPVAIVPALDSSKDKEPWKSKEPAADSDQATVLKRGIEVHATSEHKGIPPLQLIKKRADIDEELHFIRIEQFEKTGHTMVSPSLPEEQYTDRTKSIFDTSIKRDLDNRYTVAPQVKYIPEAKNLHINDKHETMDKEPVVDRRRRKTRDREKAAKLHGIDTTRRYYQCKYCTFFTNYYQIIMKHTSTDHLKYQDIMCTYCNYKLVDNAQIKFHYNTQHPGNPVNVRFSKAFTTINPRKRSFDTFNTKGENSQLSGMGSELTVSERFLSVPKTPVVDNERSTTPTDVVACEAQIRKNKRSLASKDPSLGLPVLGCLLDDEHSSITTEQEPKTSPKNRRELPACKSFSGRKSVSLSPAGDDQSRMMSDVPRHHVKIENFAVDFALTSKECHSKKHILHQVQNSEETTVAKPAHGVDIHEEHVLLSEGGQQNEERTPPIAFKIGIIGQDEKAVTQPTTTGKYFCQLCSFSASEKETMANHLDVMHKVDYFFTCSQCPGRKYKKFMREHMRNSHPGSSSDLCSLVAETKFFVFKPMEHTSSDDYSAYPVPSRPYQGSMPVSIVSPLIAGQAMHFMDNTDVFDHDARLSAYSCSSTTMPSRRLIAPPLTKASSGHLSHAPLLHHSRMRAPLQHAARTHALPLPRAPVHFHRPQYIHKEPTLPIVTPTTNADEFRVIHNVQPLSDKGAEARKIVGLFNVNPPRPPGPVPLQPLPQSTYFPWQTANQQIPTRDALPASDLEELSQCHVRRFRSQGVNVKKVDTPHYTCVYCPMIATNTDDLRQHMLTHATDIQWTCPYCPPNTSDEMPKTSLEKHIRSNHPGHAITYRPSRV</sequence>
<evidence type="ECO:0000313" key="10">
    <source>
        <dbReference type="EnsemblMetazoa" id="CapteP205629"/>
    </source>
</evidence>
<dbReference type="PROSITE" id="PS00028">
    <property type="entry name" value="ZINC_FINGER_C2H2_1"/>
    <property type="match status" value="1"/>
</dbReference>
<evidence type="ECO:0000256" key="4">
    <source>
        <dbReference type="ARBA" id="ARBA00022771"/>
    </source>
</evidence>
<feature type="compositionally biased region" description="Basic and acidic residues" evidence="7">
    <location>
        <begin position="574"/>
        <end position="587"/>
    </location>
</feature>
<evidence type="ECO:0000256" key="7">
    <source>
        <dbReference type="SAM" id="MobiDB-lite"/>
    </source>
</evidence>
<proteinExistence type="predicted"/>
<dbReference type="PANTHER" id="PTHR24404">
    <property type="entry name" value="ZINC FINGER PROTEIN"/>
    <property type="match status" value="1"/>
</dbReference>
<reference evidence="11" key="1">
    <citation type="submission" date="2012-12" db="EMBL/GenBank/DDBJ databases">
        <authorList>
            <person name="Hellsten U."/>
            <person name="Grimwood J."/>
            <person name="Chapman J.A."/>
            <person name="Shapiro H."/>
            <person name="Aerts A."/>
            <person name="Otillar R.P."/>
            <person name="Terry A.Y."/>
            <person name="Boore J.L."/>
            <person name="Simakov O."/>
            <person name="Marletaz F."/>
            <person name="Cho S.-J."/>
            <person name="Edsinger-Gonzales E."/>
            <person name="Havlak P."/>
            <person name="Kuo D.-H."/>
            <person name="Larsson T."/>
            <person name="Lv J."/>
            <person name="Arendt D."/>
            <person name="Savage R."/>
            <person name="Osoegawa K."/>
            <person name="de Jong P."/>
            <person name="Lindberg D.R."/>
            <person name="Seaver E.C."/>
            <person name="Weisblat D.A."/>
            <person name="Putnam N.H."/>
            <person name="Grigoriev I.V."/>
            <person name="Rokhsar D.S."/>
        </authorList>
    </citation>
    <scope>NUCLEOTIDE SEQUENCE</scope>
    <source>
        <strain evidence="11">I ESC-2004</strain>
    </source>
</reference>
<feature type="region of interest" description="Disordered" evidence="7">
    <location>
        <begin position="572"/>
        <end position="594"/>
    </location>
</feature>
<gene>
    <name evidence="9" type="ORF">CAPTEDRAFT_205629</name>
</gene>
<evidence type="ECO:0000259" key="8">
    <source>
        <dbReference type="PROSITE" id="PS00028"/>
    </source>
</evidence>
<dbReference type="InterPro" id="IPR013087">
    <property type="entry name" value="Znf_C2H2_type"/>
</dbReference>
<dbReference type="EMBL" id="KB312107">
    <property type="protein sequence ID" value="ELT87849.1"/>
    <property type="molecule type" value="Genomic_DNA"/>
</dbReference>
<organism evidence="9">
    <name type="scientific">Capitella teleta</name>
    <name type="common">Polychaete worm</name>
    <dbReference type="NCBI Taxonomy" id="283909"/>
    <lineage>
        <taxon>Eukaryota</taxon>
        <taxon>Metazoa</taxon>
        <taxon>Spiralia</taxon>
        <taxon>Lophotrochozoa</taxon>
        <taxon>Annelida</taxon>
        <taxon>Polychaeta</taxon>
        <taxon>Sedentaria</taxon>
        <taxon>Scolecida</taxon>
        <taxon>Capitellidae</taxon>
        <taxon>Capitella</taxon>
    </lineage>
</organism>
<feature type="region of interest" description="Disordered" evidence="7">
    <location>
        <begin position="925"/>
        <end position="969"/>
    </location>
</feature>
<dbReference type="GO" id="GO:0003700">
    <property type="term" value="F:DNA-binding transcription factor activity"/>
    <property type="evidence" value="ECO:0007669"/>
    <property type="project" value="TreeGrafter"/>
</dbReference>
<dbReference type="GO" id="GO:0000978">
    <property type="term" value="F:RNA polymerase II cis-regulatory region sequence-specific DNA binding"/>
    <property type="evidence" value="ECO:0007669"/>
    <property type="project" value="TreeGrafter"/>
</dbReference>
<dbReference type="GO" id="GO:0006357">
    <property type="term" value="P:regulation of transcription by RNA polymerase II"/>
    <property type="evidence" value="ECO:0007669"/>
    <property type="project" value="TreeGrafter"/>
</dbReference>
<evidence type="ECO:0000256" key="2">
    <source>
        <dbReference type="ARBA" id="ARBA00022723"/>
    </source>
</evidence>
<name>R7TA09_CAPTE</name>
<evidence type="ECO:0000256" key="5">
    <source>
        <dbReference type="ARBA" id="ARBA00022833"/>
    </source>
</evidence>
<dbReference type="SMART" id="SM00355">
    <property type="entry name" value="ZnF_C2H2"/>
    <property type="match status" value="6"/>
</dbReference>
<evidence type="ECO:0000256" key="6">
    <source>
        <dbReference type="ARBA" id="ARBA00023242"/>
    </source>
</evidence>
<keyword evidence="11" id="KW-1185">Reference proteome</keyword>
<protein>
    <recommendedName>
        <fullName evidence="8">C2H2-type domain-containing protein</fullName>
    </recommendedName>
</protein>
<dbReference type="Proteomes" id="UP000014760">
    <property type="component" value="Unassembled WGS sequence"/>
</dbReference>
<dbReference type="GO" id="GO:0005634">
    <property type="term" value="C:nucleus"/>
    <property type="evidence" value="ECO:0007669"/>
    <property type="project" value="UniProtKB-SubCell"/>
</dbReference>
<feature type="region of interest" description="Disordered" evidence="7">
    <location>
        <begin position="248"/>
        <end position="267"/>
    </location>
</feature>
<reference evidence="10" key="3">
    <citation type="submission" date="2015-06" db="UniProtKB">
        <authorList>
            <consortium name="EnsemblMetazoa"/>
        </authorList>
    </citation>
    <scope>IDENTIFICATION</scope>
</reference>
<evidence type="ECO:0000256" key="3">
    <source>
        <dbReference type="ARBA" id="ARBA00022737"/>
    </source>
</evidence>
<dbReference type="Gene3D" id="3.30.160.60">
    <property type="entry name" value="Classic Zinc Finger"/>
    <property type="match status" value="3"/>
</dbReference>
<keyword evidence="5" id="KW-0862">Zinc</keyword>
<dbReference type="PANTHER" id="PTHR24404:SF114">
    <property type="entry name" value="KLUMPFUSS, ISOFORM B-RELATED"/>
    <property type="match status" value="1"/>
</dbReference>
<accession>R7TA09</accession>